<proteinExistence type="predicted"/>
<dbReference type="SUPFAM" id="SSF48403">
    <property type="entry name" value="Ankyrin repeat"/>
    <property type="match status" value="1"/>
</dbReference>
<reference evidence="1" key="1">
    <citation type="submission" date="2018-03" db="EMBL/GenBank/DDBJ databases">
        <authorList>
            <person name="Guldener U."/>
        </authorList>
    </citation>
    <scope>NUCLEOTIDE SEQUENCE</scope>
</reference>
<dbReference type="Proteomes" id="UP001187734">
    <property type="component" value="Unassembled WGS sequence"/>
</dbReference>
<sequence length="201" mass="22418">MSGEDDGQNMHPLHLRGLPAEIKSKILDEVWSLDPSNGYKELLNVALSCNDLCEHALPKLYFKDAKESLELDDNLDMPLALQWACWYGVLKTAKLALVALKKTGLDVKEKISTPFNNKNLYELRYQSVKRRGRPNDLAHGYVHWGSRSGLLHLACLRGNTAVAELLIDRGGVHPDTADGYATPPLAHALNEDVVSYTRSRN</sequence>
<comment type="caution">
    <text evidence="1">The sequence shown here is derived from an EMBL/GenBank/DDBJ whole genome shotgun (WGS) entry which is preliminary data.</text>
</comment>
<organism evidence="1 2">
    <name type="scientific">Fusarium torulosum</name>
    <dbReference type="NCBI Taxonomy" id="33205"/>
    <lineage>
        <taxon>Eukaryota</taxon>
        <taxon>Fungi</taxon>
        <taxon>Dikarya</taxon>
        <taxon>Ascomycota</taxon>
        <taxon>Pezizomycotina</taxon>
        <taxon>Sordariomycetes</taxon>
        <taxon>Hypocreomycetidae</taxon>
        <taxon>Hypocreales</taxon>
        <taxon>Nectriaceae</taxon>
        <taxon>Fusarium</taxon>
    </lineage>
</organism>
<evidence type="ECO:0008006" key="3">
    <source>
        <dbReference type="Google" id="ProtNLM"/>
    </source>
</evidence>
<evidence type="ECO:0000313" key="1">
    <source>
        <dbReference type="EMBL" id="SPJ73667.1"/>
    </source>
</evidence>
<name>A0AAE8SFM5_9HYPO</name>
<protein>
    <recommendedName>
        <fullName evidence="3">Ankyrin repeat protein</fullName>
    </recommendedName>
</protein>
<dbReference type="Gene3D" id="1.25.40.20">
    <property type="entry name" value="Ankyrin repeat-containing domain"/>
    <property type="match status" value="1"/>
</dbReference>
<gene>
    <name evidence="1" type="ORF">FTOL_03397</name>
</gene>
<accession>A0AAE8SFM5</accession>
<dbReference type="EMBL" id="ONZP01000101">
    <property type="protein sequence ID" value="SPJ73667.1"/>
    <property type="molecule type" value="Genomic_DNA"/>
</dbReference>
<keyword evidence="2" id="KW-1185">Reference proteome</keyword>
<dbReference type="InterPro" id="IPR036770">
    <property type="entry name" value="Ankyrin_rpt-contain_sf"/>
</dbReference>
<evidence type="ECO:0000313" key="2">
    <source>
        <dbReference type="Proteomes" id="UP001187734"/>
    </source>
</evidence>
<dbReference type="AlphaFoldDB" id="A0AAE8SFM5"/>